<dbReference type="PROSITE" id="PS51007">
    <property type="entry name" value="CYTC"/>
    <property type="match status" value="1"/>
</dbReference>
<evidence type="ECO:0000256" key="5">
    <source>
        <dbReference type="SAM" id="SignalP"/>
    </source>
</evidence>
<proteinExistence type="predicted"/>
<gene>
    <name evidence="7" type="ORF">A4A58_09765</name>
</gene>
<sequence>MLAAHHWISLMKTLRTSLAIGLIVASAAPVRAASAPPPPGAASCSGCHAATSQAIPNIYGRDADATRSTLLAFRNGSMPATVMTRIAKGFSEDEIGSIAAWLATQK</sequence>
<keyword evidence="3 4" id="KW-0408">Iron</keyword>
<evidence type="ECO:0000313" key="8">
    <source>
        <dbReference type="Proteomes" id="UP000076574"/>
    </source>
</evidence>
<dbReference type="AlphaFoldDB" id="A0A163YMG8"/>
<evidence type="ECO:0000313" key="7">
    <source>
        <dbReference type="EMBL" id="KZD22319.1"/>
    </source>
</evidence>
<dbReference type="GO" id="GO:0046872">
    <property type="term" value="F:metal ion binding"/>
    <property type="evidence" value="ECO:0007669"/>
    <property type="project" value="UniProtKB-KW"/>
</dbReference>
<dbReference type="InterPro" id="IPR009056">
    <property type="entry name" value="Cyt_c-like_dom"/>
</dbReference>
<dbReference type="GO" id="GO:0009055">
    <property type="term" value="F:electron transfer activity"/>
    <property type="evidence" value="ECO:0007669"/>
    <property type="project" value="InterPro"/>
</dbReference>
<evidence type="ECO:0000256" key="3">
    <source>
        <dbReference type="ARBA" id="ARBA00023004"/>
    </source>
</evidence>
<dbReference type="SUPFAM" id="SSF46626">
    <property type="entry name" value="Cytochrome c"/>
    <property type="match status" value="1"/>
</dbReference>
<evidence type="ECO:0000256" key="2">
    <source>
        <dbReference type="ARBA" id="ARBA00022723"/>
    </source>
</evidence>
<dbReference type="Proteomes" id="UP000076574">
    <property type="component" value="Unassembled WGS sequence"/>
</dbReference>
<dbReference type="GO" id="GO:0020037">
    <property type="term" value="F:heme binding"/>
    <property type="evidence" value="ECO:0007669"/>
    <property type="project" value="InterPro"/>
</dbReference>
<evidence type="ECO:0000256" key="1">
    <source>
        <dbReference type="ARBA" id="ARBA00022617"/>
    </source>
</evidence>
<keyword evidence="8" id="KW-1185">Reference proteome</keyword>
<keyword evidence="2 4" id="KW-0479">Metal-binding</keyword>
<feature type="domain" description="Cytochrome c" evidence="6">
    <location>
        <begin position="16"/>
        <end position="106"/>
    </location>
</feature>
<accession>A0A163YMG8</accession>
<dbReference type="EMBL" id="LVYV01000023">
    <property type="protein sequence ID" value="KZD22319.1"/>
    <property type="molecule type" value="Genomic_DNA"/>
</dbReference>
<dbReference type="STRING" id="943830.A4A58_09765"/>
<protein>
    <recommendedName>
        <fullName evidence="6">Cytochrome c domain-containing protein</fullName>
    </recommendedName>
</protein>
<keyword evidence="5" id="KW-0732">Signal</keyword>
<feature type="chain" id="PRO_5007847982" description="Cytochrome c domain-containing protein" evidence="5">
    <location>
        <begin position="33"/>
        <end position="106"/>
    </location>
</feature>
<comment type="caution">
    <text evidence="7">The sequence shown here is derived from an EMBL/GenBank/DDBJ whole genome shotgun (WGS) entry which is preliminary data.</text>
</comment>
<evidence type="ECO:0000256" key="4">
    <source>
        <dbReference type="PROSITE-ProRule" id="PRU00433"/>
    </source>
</evidence>
<feature type="signal peptide" evidence="5">
    <location>
        <begin position="1"/>
        <end position="32"/>
    </location>
</feature>
<name>A0A163YMG8_9BRAD</name>
<dbReference type="InterPro" id="IPR036909">
    <property type="entry name" value="Cyt_c-like_dom_sf"/>
</dbReference>
<reference evidence="7 8" key="1">
    <citation type="submission" date="2016-03" db="EMBL/GenBank/DDBJ databases">
        <title>Microsymbionts genomes from the relict species Vavilovia formosa (Stev.) Fed.</title>
        <authorList>
            <person name="Kopat V."/>
            <person name="Chirak E."/>
            <person name="Kimeklis A."/>
            <person name="Andronov E."/>
        </authorList>
    </citation>
    <scope>NUCLEOTIDE SEQUENCE [LARGE SCALE GENOMIC DNA]</scope>
    <source>
        <strain evidence="7 8">Vaf07</strain>
    </source>
</reference>
<keyword evidence="1 4" id="KW-0349">Heme</keyword>
<evidence type="ECO:0000259" key="6">
    <source>
        <dbReference type="PROSITE" id="PS51007"/>
    </source>
</evidence>
<organism evidence="7 8">
    <name type="scientific">Tardiphaga robiniae</name>
    <dbReference type="NCBI Taxonomy" id="943830"/>
    <lineage>
        <taxon>Bacteria</taxon>
        <taxon>Pseudomonadati</taxon>
        <taxon>Pseudomonadota</taxon>
        <taxon>Alphaproteobacteria</taxon>
        <taxon>Hyphomicrobiales</taxon>
        <taxon>Nitrobacteraceae</taxon>
        <taxon>Tardiphaga</taxon>
    </lineage>
</organism>
<dbReference type="Gene3D" id="1.10.760.10">
    <property type="entry name" value="Cytochrome c-like domain"/>
    <property type="match status" value="1"/>
</dbReference>